<keyword evidence="1 4" id="KW-0413">Isomerase</keyword>
<evidence type="ECO:0000313" key="4">
    <source>
        <dbReference type="EMBL" id="GAA0876217.1"/>
    </source>
</evidence>
<feature type="domain" description="PpiC" evidence="3">
    <location>
        <begin position="227"/>
        <end position="333"/>
    </location>
</feature>
<organism evidence="4 5">
    <name type="scientific">Wandonia haliotis</name>
    <dbReference type="NCBI Taxonomy" id="574963"/>
    <lineage>
        <taxon>Bacteria</taxon>
        <taxon>Pseudomonadati</taxon>
        <taxon>Bacteroidota</taxon>
        <taxon>Flavobacteriia</taxon>
        <taxon>Flavobacteriales</taxon>
        <taxon>Crocinitomicaceae</taxon>
        <taxon>Wandonia</taxon>
    </lineage>
</organism>
<keyword evidence="2" id="KW-0732">Signal</keyword>
<feature type="signal peptide" evidence="2">
    <location>
        <begin position="1"/>
        <end position="19"/>
    </location>
</feature>
<evidence type="ECO:0000259" key="3">
    <source>
        <dbReference type="PROSITE" id="PS50198"/>
    </source>
</evidence>
<dbReference type="EMBL" id="BAAAFH010000022">
    <property type="protein sequence ID" value="GAA0876217.1"/>
    <property type="molecule type" value="Genomic_DNA"/>
</dbReference>
<dbReference type="GO" id="GO:0016853">
    <property type="term" value="F:isomerase activity"/>
    <property type="evidence" value="ECO:0007669"/>
    <property type="project" value="UniProtKB-KW"/>
</dbReference>
<dbReference type="PROSITE" id="PS50198">
    <property type="entry name" value="PPIC_PPIASE_2"/>
    <property type="match status" value="2"/>
</dbReference>
<dbReference type="Pfam" id="PF00639">
    <property type="entry name" value="Rotamase"/>
    <property type="match status" value="2"/>
</dbReference>
<protein>
    <submittedName>
        <fullName evidence="4">Peptidylprolyl isomerase</fullName>
    </submittedName>
</protein>
<dbReference type="RefSeq" id="WP_343788592.1">
    <property type="nucleotide sequence ID" value="NZ_BAAAFH010000022.1"/>
</dbReference>
<feature type="chain" id="PRO_5046532514" evidence="2">
    <location>
        <begin position="20"/>
        <end position="652"/>
    </location>
</feature>
<evidence type="ECO:0000256" key="2">
    <source>
        <dbReference type="SAM" id="SignalP"/>
    </source>
</evidence>
<accession>A0ABN1MSA7</accession>
<reference evidence="4 5" key="1">
    <citation type="journal article" date="2019" name="Int. J. Syst. Evol. Microbiol.">
        <title>The Global Catalogue of Microorganisms (GCM) 10K type strain sequencing project: providing services to taxonomists for standard genome sequencing and annotation.</title>
        <authorList>
            <consortium name="The Broad Institute Genomics Platform"/>
            <consortium name="The Broad Institute Genome Sequencing Center for Infectious Disease"/>
            <person name="Wu L."/>
            <person name="Ma J."/>
        </authorList>
    </citation>
    <scope>NUCLEOTIDE SEQUENCE [LARGE SCALE GENOMIC DNA]</scope>
    <source>
        <strain evidence="4 5">JCM 16083</strain>
    </source>
</reference>
<sequence length="652" mass="75589">MKKLIAGLFSVTVLFSSLAQKDPVILTVDGNPVTKSEFLQIYLKNNPNPRYDKEALDEYMELFKKFKLKVLEAEKLEYDTIPKLVKELDGYRKQLALPYLVDSTKNNELVKQAYGRLQEEVHASHILIRVDENASPEDTLKAYNRIMEIRKRIVNGEDFAHVARSKGGSEDPSVRDNGGDLGYFSAFQMVYPFEEAAYSTKVGDVSMPVRTKFGYHILKVHDRRPSRGLISTSHIMIMTPKTANDQQKDNAEERIHEIYERLQKGENFEDLARKYSEDQTSKSKGGLLPEFGTGSRQRMVPEFEDAAFVLKNDGDYSQPFRTDYGWHIVKRNSLTPLESFDQLRSEIQQKVNRDERSLKTQASFIEKLKKQYKFKDKSSKELAWFYNNIDSSYYEGKWKAPDTKENPVLFSFNKITFHRKDFVEYLESLNAKGSKGDLNVLVNDAYKTYVKEQLLAYEEAQLDSKYPEFRALMNEYNDGVLLYEIMNDKVWNKAIRDTSGLKAFFEENRNQFIWGDRIDAEVYECDTKDIAAKTAALLKNDTITPMEIMAKINENSALNVKVKTQKFEVQNTPFLEGKEFKKGVNETFQYDNKYYIVKVKEFIPSQPKELTETKGAVTAAYQQHLEEQWLNELSAKYPIEVKTEVLYSLDKK</sequence>
<dbReference type="PANTHER" id="PTHR47245">
    <property type="entry name" value="PEPTIDYLPROLYL ISOMERASE"/>
    <property type="match status" value="1"/>
</dbReference>
<keyword evidence="1" id="KW-0697">Rotamase</keyword>
<dbReference type="SUPFAM" id="SSF54534">
    <property type="entry name" value="FKBP-like"/>
    <property type="match status" value="2"/>
</dbReference>
<dbReference type="SUPFAM" id="SSF109998">
    <property type="entry name" value="Triger factor/SurA peptide-binding domain-like"/>
    <property type="match status" value="1"/>
</dbReference>
<dbReference type="InterPro" id="IPR050245">
    <property type="entry name" value="PrsA_foldase"/>
</dbReference>
<feature type="domain" description="PpiC" evidence="3">
    <location>
        <begin position="118"/>
        <end position="222"/>
    </location>
</feature>
<proteinExistence type="predicted"/>
<gene>
    <name evidence="4" type="ORF">GCM10009118_26270</name>
</gene>
<comment type="caution">
    <text evidence="4">The sequence shown here is derived from an EMBL/GenBank/DDBJ whole genome shotgun (WGS) entry which is preliminary data.</text>
</comment>
<dbReference type="Gene3D" id="3.10.50.40">
    <property type="match status" value="2"/>
</dbReference>
<evidence type="ECO:0000313" key="5">
    <source>
        <dbReference type="Proteomes" id="UP001501126"/>
    </source>
</evidence>
<dbReference type="InterPro" id="IPR027304">
    <property type="entry name" value="Trigger_fact/SurA_dom_sf"/>
</dbReference>
<evidence type="ECO:0000256" key="1">
    <source>
        <dbReference type="PROSITE-ProRule" id="PRU00278"/>
    </source>
</evidence>
<dbReference type="Proteomes" id="UP001501126">
    <property type="component" value="Unassembled WGS sequence"/>
</dbReference>
<dbReference type="PANTHER" id="PTHR47245:SF2">
    <property type="entry name" value="PEPTIDYL-PROLYL CIS-TRANS ISOMERASE HP_0175-RELATED"/>
    <property type="match status" value="1"/>
</dbReference>
<dbReference type="InterPro" id="IPR046357">
    <property type="entry name" value="PPIase_dom_sf"/>
</dbReference>
<name>A0ABN1MSA7_9FLAO</name>
<dbReference type="InterPro" id="IPR000297">
    <property type="entry name" value="PPIase_PpiC"/>
</dbReference>
<keyword evidence="5" id="KW-1185">Reference proteome</keyword>